<reference evidence="2" key="1">
    <citation type="submission" date="2018-11" db="EMBL/GenBank/DDBJ databases">
        <title>FDA dAtabase for Regulatory Grade micrObial Sequences (FDA-ARGOS): Supporting development and validation of Infectious Disease Dx tests.</title>
        <authorList>
            <person name="Goldberg B."/>
            <person name="Campos J."/>
            <person name="Tallon L."/>
            <person name="Sadzewicz L."/>
            <person name="Zhao X."/>
            <person name="Vavikolanu K."/>
            <person name="Mehta A."/>
            <person name="Aluvathingal J."/>
            <person name="Nadendla S."/>
            <person name="Geyer C."/>
            <person name="Nandy P."/>
            <person name="Yan Y."/>
            <person name="Sichtig H."/>
        </authorList>
    </citation>
    <scope>NUCLEOTIDE SEQUENCE [LARGE SCALE GENOMIC DNA]</scope>
    <source>
        <strain evidence="2">FDAARGOS_614</strain>
    </source>
</reference>
<sequence>MNGGNGFESIRIALLDLALSRGLVEDQLRQFDEMTGKSDWTLILSDDLDRAFEKDAEHLMRAMKLFDLASRKNDELTQCVALLRASIFAHKLEGFFDDLMSDLRRAATNPAMRWPEIPDGYSIPEEYGYGEW</sequence>
<proteinExistence type="predicted"/>
<protein>
    <submittedName>
        <fullName evidence="1">Uncharacterized protein</fullName>
    </submittedName>
</protein>
<dbReference type="AlphaFoldDB" id="A0A3G8GWU5"/>
<dbReference type="Proteomes" id="UP000270411">
    <property type="component" value="Chromosome 1"/>
</dbReference>
<dbReference type="KEGG" id="cpau:EHF44_04225"/>
<evidence type="ECO:0000313" key="2">
    <source>
        <dbReference type="Proteomes" id="UP000270411"/>
    </source>
</evidence>
<accession>A0A3G8GWU5</accession>
<dbReference type="RefSeq" id="WP_124682591.1">
    <property type="nucleotide sequence ID" value="NZ_CP033969.1"/>
</dbReference>
<dbReference type="OrthoDB" id="8946715at2"/>
<name>A0A3G8GWU5_9BURK</name>
<dbReference type="EMBL" id="CP033969">
    <property type="protein sequence ID" value="AZG12703.1"/>
    <property type="molecule type" value="Genomic_DNA"/>
</dbReference>
<dbReference type="Gene3D" id="6.10.290.10">
    <property type="match status" value="1"/>
</dbReference>
<organism evidence="1 2">
    <name type="scientific">Cupriavidus pauculus</name>
    <dbReference type="NCBI Taxonomy" id="82633"/>
    <lineage>
        <taxon>Bacteria</taxon>
        <taxon>Pseudomonadati</taxon>
        <taxon>Pseudomonadota</taxon>
        <taxon>Betaproteobacteria</taxon>
        <taxon>Burkholderiales</taxon>
        <taxon>Burkholderiaceae</taxon>
        <taxon>Cupriavidus</taxon>
    </lineage>
</organism>
<evidence type="ECO:0000313" key="1">
    <source>
        <dbReference type="EMBL" id="AZG12703.1"/>
    </source>
</evidence>
<gene>
    <name evidence="1" type="ORF">EHF44_04225</name>
</gene>